<dbReference type="InterPro" id="IPR043428">
    <property type="entry name" value="LivM-like"/>
</dbReference>
<keyword evidence="2" id="KW-1003">Cell membrane</keyword>
<keyword evidence="8" id="KW-1185">Reference proteome</keyword>
<dbReference type="PANTHER" id="PTHR30482">
    <property type="entry name" value="HIGH-AFFINITY BRANCHED-CHAIN AMINO ACID TRANSPORT SYSTEM PERMEASE"/>
    <property type="match status" value="1"/>
</dbReference>
<feature type="transmembrane region" description="Helical" evidence="6">
    <location>
        <begin position="282"/>
        <end position="311"/>
    </location>
</feature>
<dbReference type="CDD" id="cd06581">
    <property type="entry name" value="TM_PBP1_LivM_like"/>
    <property type="match status" value="1"/>
</dbReference>
<evidence type="ECO:0000256" key="1">
    <source>
        <dbReference type="ARBA" id="ARBA00004651"/>
    </source>
</evidence>
<dbReference type="PANTHER" id="PTHR30482:SF10">
    <property type="entry name" value="HIGH-AFFINITY BRANCHED-CHAIN AMINO ACID TRANSPORT PROTEIN BRAE"/>
    <property type="match status" value="1"/>
</dbReference>
<gene>
    <name evidence="7" type="ORF">ACFQ2I_10790</name>
</gene>
<dbReference type="RefSeq" id="WP_377564164.1">
    <property type="nucleotide sequence ID" value="NZ_JBHTJZ010000011.1"/>
</dbReference>
<keyword evidence="5 6" id="KW-0472">Membrane</keyword>
<feature type="transmembrane region" description="Helical" evidence="6">
    <location>
        <begin position="7"/>
        <end position="25"/>
    </location>
</feature>
<accession>A0ABW3HQP1</accession>
<dbReference type="InterPro" id="IPR001851">
    <property type="entry name" value="ABC_transp_permease"/>
</dbReference>
<feature type="transmembrane region" description="Helical" evidence="6">
    <location>
        <begin position="208"/>
        <end position="226"/>
    </location>
</feature>
<feature type="transmembrane region" description="Helical" evidence="6">
    <location>
        <begin position="31"/>
        <end position="48"/>
    </location>
</feature>
<comment type="caution">
    <text evidence="7">The sequence shown here is derived from an EMBL/GenBank/DDBJ whole genome shotgun (WGS) entry which is preliminary data.</text>
</comment>
<reference evidence="8" key="1">
    <citation type="journal article" date="2019" name="Int. J. Syst. Evol. Microbiol.">
        <title>The Global Catalogue of Microorganisms (GCM) 10K type strain sequencing project: providing services to taxonomists for standard genome sequencing and annotation.</title>
        <authorList>
            <consortium name="The Broad Institute Genomics Platform"/>
            <consortium name="The Broad Institute Genome Sequencing Center for Infectious Disease"/>
            <person name="Wu L."/>
            <person name="Ma J."/>
        </authorList>
    </citation>
    <scope>NUCLEOTIDE SEQUENCE [LARGE SCALE GENOMIC DNA]</scope>
    <source>
        <strain evidence="8">CCUG 59129</strain>
    </source>
</reference>
<keyword evidence="3 6" id="KW-0812">Transmembrane</keyword>
<evidence type="ECO:0000256" key="3">
    <source>
        <dbReference type="ARBA" id="ARBA00022692"/>
    </source>
</evidence>
<evidence type="ECO:0000313" key="7">
    <source>
        <dbReference type="EMBL" id="MFD0959878.1"/>
    </source>
</evidence>
<organism evidence="7 8">
    <name type="scientific">Paenibacillus chungangensis</name>
    <dbReference type="NCBI Taxonomy" id="696535"/>
    <lineage>
        <taxon>Bacteria</taxon>
        <taxon>Bacillati</taxon>
        <taxon>Bacillota</taxon>
        <taxon>Bacilli</taxon>
        <taxon>Bacillales</taxon>
        <taxon>Paenibacillaceae</taxon>
        <taxon>Paenibacillus</taxon>
    </lineage>
</organism>
<evidence type="ECO:0000313" key="8">
    <source>
        <dbReference type="Proteomes" id="UP001596989"/>
    </source>
</evidence>
<evidence type="ECO:0000256" key="2">
    <source>
        <dbReference type="ARBA" id="ARBA00022475"/>
    </source>
</evidence>
<name>A0ABW3HQP1_9BACL</name>
<keyword evidence="4 6" id="KW-1133">Transmembrane helix</keyword>
<dbReference type="Pfam" id="PF02653">
    <property type="entry name" value="BPD_transp_2"/>
    <property type="match status" value="1"/>
</dbReference>
<feature type="transmembrane region" description="Helical" evidence="6">
    <location>
        <begin position="246"/>
        <end position="270"/>
    </location>
</feature>
<dbReference type="Proteomes" id="UP001596989">
    <property type="component" value="Unassembled WGS sequence"/>
</dbReference>
<dbReference type="EMBL" id="JBHTJZ010000011">
    <property type="protein sequence ID" value="MFD0959878.1"/>
    <property type="molecule type" value="Genomic_DNA"/>
</dbReference>
<evidence type="ECO:0000256" key="6">
    <source>
        <dbReference type="SAM" id="Phobius"/>
    </source>
</evidence>
<evidence type="ECO:0000256" key="5">
    <source>
        <dbReference type="ARBA" id="ARBA00023136"/>
    </source>
</evidence>
<comment type="subcellular location">
    <subcellularLocation>
        <location evidence="1">Cell membrane</location>
        <topology evidence="1">Multi-pass membrane protein</topology>
    </subcellularLocation>
</comment>
<feature type="transmembrane region" description="Helical" evidence="6">
    <location>
        <begin position="110"/>
        <end position="129"/>
    </location>
</feature>
<sequence>MFTIKRISIAAAVVVALVIPFLGMQQYYFHLISYSLIWVIMTQGLNIIQGYTGYVSIAQAAFFGIGAYASSLLSIDLGISVWLSIPLAVVISGFAGLIVGFPALRTQGHYFAIVTMSFCMIIWVLMVSWDSFTRGEAGITNVEGPSPLFGIDFADKHNYYYLILLGVFASILISYRLVYSRTGRALITIRENEPLAQAVGIPILRYKMIAFTVSAMMGGLSGALYAHYTHFINPTPFTVDYSLNAILAVILGGSGTIVGPIIGSFIMNFLPEYLRMADEYRLIIYGVLLILIMVYMPKGIIHLLQIGYAYVRMKLNRSERG</sequence>
<feature type="transmembrane region" description="Helical" evidence="6">
    <location>
        <begin position="159"/>
        <end position="178"/>
    </location>
</feature>
<evidence type="ECO:0000256" key="4">
    <source>
        <dbReference type="ARBA" id="ARBA00022989"/>
    </source>
</evidence>
<proteinExistence type="predicted"/>
<feature type="transmembrane region" description="Helical" evidence="6">
    <location>
        <begin position="81"/>
        <end position="103"/>
    </location>
</feature>
<protein>
    <submittedName>
        <fullName evidence="7">Branched-chain amino acid ABC transporter permease</fullName>
    </submittedName>
</protein>
<feature type="transmembrane region" description="Helical" evidence="6">
    <location>
        <begin position="55"/>
        <end position="75"/>
    </location>
</feature>